<comment type="caution">
    <text evidence="1">The sequence shown here is derived from an EMBL/GenBank/DDBJ whole genome shotgun (WGS) entry which is preliminary data.</text>
</comment>
<reference evidence="1 2" key="1">
    <citation type="journal article" date="2019" name="Nat. Plants">
        <title>Stout camphor tree genome fills gaps in understanding of flowering plant genome evolution.</title>
        <authorList>
            <person name="Chaw S.M."/>
            <person name="Liu Y.C."/>
            <person name="Wu Y.W."/>
            <person name="Wang H.Y."/>
            <person name="Lin C.I."/>
            <person name="Wu C.S."/>
            <person name="Ke H.M."/>
            <person name="Chang L.Y."/>
            <person name="Hsu C.Y."/>
            <person name="Yang H.T."/>
            <person name="Sudianto E."/>
            <person name="Hsu M.H."/>
            <person name="Wu K.P."/>
            <person name="Wang L.N."/>
            <person name="Leebens-Mack J.H."/>
            <person name="Tsai I.J."/>
        </authorList>
    </citation>
    <scope>NUCLEOTIDE SEQUENCE [LARGE SCALE GENOMIC DNA]</scope>
    <source>
        <strain evidence="2">cv. Chaw 1501</strain>
        <tissue evidence="1">Young leaves</tissue>
    </source>
</reference>
<name>A0A3S3M408_9MAGN</name>
<evidence type="ECO:0000313" key="2">
    <source>
        <dbReference type="Proteomes" id="UP000283530"/>
    </source>
</evidence>
<dbReference type="AlphaFoldDB" id="A0A3S3M408"/>
<dbReference type="Proteomes" id="UP000283530">
    <property type="component" value="Unassembled WGS sequence"/>
</dbReference>
<protein>
    <submittedName>
        <fullName evidence="1">Uncharacterized protein</fullName>
    </submittedName>
</protein>
<proteinExistence type="predicted"/>
<organism evidence="1 2">
    <name type="scientific">Cinnamomum micranthum f. kanehirae</name>
    <dbReference type="NCBI Taxonomy" id="337451"/>
    <lineage>
        <taxon>Eukaryota</taxon>
        <taxon>Viridiplantae</taxon>
        <taxon>Streptophyta</taxon>
        <taxon>Embryophyta</taxon>
        <taxon>Tracheophyta</taxon>
        <taxon>Spermatophyta</taxon>
        <taxon>Magnoliopsida</taxon>
        <taxon>Magnoliidae</taxon>
        <taxon>Laurales</taxon>
        <taxon>Lauraceae</taxon>
        <taxon>Cinnamomum</taxon>
    </lineage>
</organism>
<dbReference type="EMBL" id="QPKB01000002">
    <property type="protein sequence ID" value="RWR76689.1"/>
    <property type="molecule type" value="Genomic_DNA"/>
</dbReference>
<keyword evidence="2" id="KW-1185">Reference proteome</keyword>
<accession>A0A3S3M408</accession>
<evidence type="ECO:0000313" key="1">
    <source>
        <dbReference type="EMBL" id="RWR76689.1"/>
    </source>
</evidence>
<sequence>MKACAIFKSSTDSWWARFGNDTPKLRKLAIRMVSEEPVLMTINEVEGWATIEVGSVENDVPRFDGGEQVNVVVAQEEDDDDDNYDDP</sequence>
<gene>
    <name evidence="1" type="ORF">CKAN_00514400</name>
</gene>